<sequence>MHSHRRKGTLLSVLATGLALVSPVALSAPAQAAPVKGFHSKSGSTGCPGAYDTAFIYVKGAAKFRVSWRVPSGKVHTQEYWNDPSGISSKAIPTWRDQVYWKVTSVWGTKKNLVKVYGFCSVKGNR</sequence>
<feature type="signal peptide" evidence="1">
    <location>
        <begin position="1"/>
        <end position="32"/>
    </location>
</feature>
<evidence type="ECO:0000256" key="1">
    <source>
        <dbReference type="SAM" id="SignalP"/>
    </source>
</evidence>
<proteinExistence type="predicted"/>
<gene>
    <name evidence="2" type="ORF">San01_62840</name>
</gene>
<feature type="chain" id="PRO_5023889778" evidence="1">
    <location>
        <begin position="33"/>
        <end position="126"/>
    </location>
</feature>
<dbReference type="Proteomes" id="UP000325598">
    <property type="component" value="Unassembled WGS sequence"/>
</dbReference>
<evidence type="ECO:0000313" key="2">
    <source>
        <dbReference type="EMBL" id="GES33796.1"/>
    </source>
</evidence>
<name>A0A5J4LQG8_9ACTN</name>
<comment type="caution">
    <text evidence="2">The sequence shown here is derived from an EMBL/GenBank/DDBJ whole genome shotgun (WGS) entry which is preliminary data.</text>
</comment>
<reference evidence="2 3" key="1">
    <citation type="submission" date="2019-10" db="EMBL/GenBank/DDBJ databases">
        <title>Whole genome shotgun sequence of Streptomyces angustmyceticus NBRC 3934.</title>
        <authorList>
            <person name="Hosoyama A."/>
            <person name="Ichikawa N."/>
            <person name="Kimura A."/>
            <person name="Kitahashi Y."/>
            <person name="Komaki H."/>
            <person name="Uohara A."/>
        </authorList>
    </citation>
    <scope>NUCLEOTIDE SEQUENCE [LARGE SCALE GENOMIC DNA]</scope>
    <source>
        <strain evidence="2 3">NBRC 3934</strain>
    </source>
</reference>
<evidence type="ECO:0000313" key="3">
    <source>
        <dbReference type="Proteomes" id="UP000325598"/>
    </source>
</evidence>
<keyword evidence="1" id="KW-0732">Signal</keyword>
<organism evidence="2 3">
    <name type="scientific">Streptomyces angustmyceticus</name>
    <dbReference type="NCBI Taxonomy" id="285578"/>
    <lineage>
        <taxon>Bacteria</taxon>
        <taxon>Bacillati</taxon>
        <taxon>Actinomycetota</taxon>
        <taxon>Actinomycetes</taxon>
        <taxon>Kitasatosporales</taxon>
        <taxon>Streptomycetaceae</taxon>
        <taxon>Streptomyces</taxon>
    </lineage>
</organism>
<dbReference type="AlphaFoldDB" id="A0A5J4LQG8"/>
<keyword evidence="3" id="KW-1185">Reference proteome</keyword>
<protein>
    <submittedName>
        <fullName evidence="2">Uncharacterized protein</fullName>
    </submittedName>
</protein>
<accession>A0A5J4LQG8</accession>
<dbReference type="EMBL" id="BLAG01000021">
    <property type="protein sequence ID" value="GES33796.1"/>
    <property type="molecule type" value="Genomic_DNA"/>
</dbReference>